<gene>
    <name evidence="10" type="ORF">PBY51_010810</name>
</gene>
<comment type="subcellular location">
    <subcellularLocation>
        <location evidence="1">Membrane</location>
    </subcellularLocation>
</comment>
<evidence type="ECO:0000256" key="2">
    <source>
        <dbReference type="ARBA" id="ARBA00022692"/>
    </source>
</evidence>
<evidence type="ECO:0000313" key="11">
    <source>
        <dbReference type="Proteomes" id="UP001346869"/>
    </source>
</evidence>
<dbReference type="InterPro" id="IPR000276">
    <property type="entry name" value="GPCR_Rhodpsn"/>
</dbReference>
<dbReference type="GO" id="GO:0019957">
    <property type="term" value="F:C-C chemokine binding"/>
    <property type="evidence" value="ECO:0007669"/>
    <property type="project" value="TreeGrafter"/>
</dbReference>
<dbReference type="GO" id="GO:0009897">
    <property type="term" value="C:external side of plasma membrane"/>
    <property type="evidence" value="ECO:0007669"/>
    <property type="project" value="TreeGrafter"/>
</dbReference>
<dbReference type="PANTHER" id="PTHR10489:SF957">
    <property type="entry name" value="B2 BRADYKININ RECEPTOR"/>
    <property type="match status" value="1"/>
</dbReference>
<dbReference type="InterPro" id="IPR017452">
    <property type="entry name" value="GPCR_Rhodpsn_7TM"/>
</dbReference>
<evidence type="ECO:0000256" key="3">
    <source>
        <dbReference type="ARBA" id="ARBA00022989"/>
    </source>
</evidence>
<reference evidence="10 11" key="2">
    <citation type="journal article" date="2023" name="Mol. Biol. Evol.">
        <title>Genomics of Secondarily Temperate Adaptation in the Only Non-Antarctic Icefish.</title>
        <authorList>
            <person name="Rivera-Colon A.G."/>
            <person name="Rayamajhi N."/>
            <person name="Minhas B.F."/>
            <person name="Madrigal G."/>
            <person name="Bilyk K.T."/>
            <person name="Yoon V."/>
            <person name="Hune M."/>
            <person name="Gregory S."/>
            <person name="Cheng C.H.C."/>
            <person name="Catchen J.M."/>
        </authorList>
    </citation>
    <scope>NUCLEOTIDE SEQUENCE [LARGE SCALE GENOMIC DNA]</scope>
    <source>
        <strain evidence="10">JMC-PN-2008</strain>
    </source>
</reference>
<evidence type="ECO:0000256" key="6">
    <source>
        <dbReference type="ARBA" id="ARBA00023170"/>
    </source>
</evidence>
<evidence type="ECO:0000256" key="1">
    <source>
        <dbReference type="ARBA" id="ARBA00004370"/>
    </source>
</evidence>
<evidence type="ECO:0000256" key="5">
    <source>
        <dbReference type="ARBA" id="ARBA00023136"/>
    </source>
</evidence>
<keyword evidence="4" id="KW-0297">G-protein coupled receptor</keyword>
<proteinExistence type="predicted"/>
<keyword evidence="3 8" id="KW-1133">Transmembrane helix</keyword>
<dbReference type="EMBL" id="JAUZQC010000016">
    <property type="protein sequence ID" value="KAK5857573.1"/>
    <property type="molecule type" value="Genomic_DNA"/>
</dbReference>
<dbReference type="InterPro" id="IPR050119">
    <property type="entry name" value="CCR1-9-like"/>
</dbReference>
<sequence>MALVLTSIPAYFNTTAINGEQNSTNGTIVQALNDRMFEGLKTEKKDQKATTLLLAVLLAFMICWMPFHMFKILHLLKKAQVLTGCHFEHALNICGHVFMYLAFFNSILNPILYVIVGQKFRQKVREVFKQWSPTRKATSVMLSCAESTQMRSVVFSHAVLQDIS</sequence>
<accession>A0AAN8AJL2</accession>
<feature type="transmembrane region" description="Helical" evidence="8">
    <location>
        <begin position="97"/>
        <end position="116"/>
    </location>
</feature>
<dbReference type="GO" id="GO:0060326">
    <property type="term" value="P:cell chemotaxis"/>
    <property type="evidence" value="ECO:0007669"/>
    <property type="project" value="TreeGrafter"/>
</dbReference>
<keyword evidence="7" id="KW-0807">Transducer</keyword>
<dbReference type="GO" id="GO:0019722">
    <property type="term" value="P:calcium-mediated signaling"/>
    <property type="evidence" value="ECO:0007669"/>
    <property type="project" value="TreeGrafter"/>
</dbReference>
<keyword evidence="6" id="KW-0675">Receptor</keyword>
<protein>
    <recommendedName>
        <fullName evidence="9">G-protein coupled receptors family 1 profile domain-containing protein</fullName>
    </recommendedName>
</protein>
<dbReference type="Pfam" id="PF00001">
    <property type="entry name" value="7tm_1"/>
    <property type="match status" value="1"/>
</dbReference>
<feature type="domain" description="G-protein coupled receptors family 1 profile" evidence="9">
    <location>
        <begin position="1"/>
        <end position="113"/>
    </location>
</feature>
<dbReference type="Proteomes" id="UP001346869">
    <property type="component" value="Unassembled WGS sequence"/>
</dbReference>
<evidence type="ECO:0000313" key="10">
    <source>
        <dbReference type="EMBL" id="KAK5857573.1"/>
    </source>
</evidence>
<dbReference type="SUPFAM" id="SSF81321">
    <property type="entry name" value="Family A G protein-coupled receptor-like"/>
    <property type="match status" value="1"/>
</dbReference>
<dbReference type="Gene3D" id="1.20.1070.10">
    <property type="entry name" value="Rhodopsin 7-helix transmembrane proteins"/>
    <property type="match status" value="1"/>
</dbReference>
<evidence type="ECO:0000256" key="7">
    <source>
        <dbReference type="ARBA" id="ARBA00023224"/>
    </source>
</evidence>
<keyword evidence="5 8" id="KW-0472">Membrane</keyword>
<dbReference type="PRINTS" id="PR00237">
    <property type="entry name" value="GPCRRHODOPSN"/>
</dbReference>
<organism evidence="10 11">
    <name type="scientific">Eleginops maclovinus</name>
    <name type="common">Patagonian blennie</name>
    <name type="synonym">Eleginus maclovinus</name>
    <dbReference type="NCBI Taxonomy" id="56733"/>
    <lineage>
        <taxon>Eukaryota</taxon>
        <taxon>Metazoa</taxon>
        <taxon>Chordata</taxon>
        <taxon>Craniata</taxon>
        <taxon>Vertebrata</taxon>
        <taxon>Euteleostomi</taxon>
        <taxon>Actinopterygii</taxon>
        <taxon>Neopterygii</taxon>
        <taxon>Teleostei</taxon>
        <taxon>Neoteleostei</taxon>
        <taxon>Acanthomorphata</taxon>
        <taxon>Eupercaria</taxon>
        <taxon>Perciformes</taxon>
        <taxon>Notothenioidei</taxon>
        <taxon>Eleginopidae</taxon>
        <taxon>Eleginops</taxon>
    </lineage>
</organism>
<keyword evidence="2 8" id="KW-0812">Transmembrane</keyword>
<dbReference type="GO" id="GO:0016493">
    <property type="term" value="F:C-C chemokine receptor activity"/>
    <property type="evidence" value="ECO:0007669"/>
    <property type="project" value="TreeGrafter"/>
</dbReference>
<name>A0AAN8AJL2_ELEMC</name>
<evidence type="ECO:0000259" key="9">
    <source>
        <dbReference type="PROSITE" id="PS50262"/>
    </source>
</evidence>
<dbReference type="PROSITE" id="PS50262">
    <property type="entry name" value="G_PROTEIN_RECEP_F1_2"/>
    <property type="match status" value="1"/>
</dbReference>
<evidence type="ECO:0000256" key="8">
    <source>
        <dbReference type="SAM" id="Phobius"/>
    </source>
</evidence>
<dbReference type="PANTHER" id="PTHR10489">
    <property type="entry name" value="CELL ADHESION MOLECULE"/>
    <property type="match status" value="1"/>
</dbReference>
<dbReference type="GO" id="GO:0006955">
    <property type="term" value="P:immune response"/>
    <property type="evidence" value="ECO:0007669"/>
    <property type="project" value="TreeGrafter"/>
</dbReference>
<feature type="transmembrane region" description="Helical" evidence="8">
    <location>
        <begin position="49"/>
        <end position="67"/>
    </location>
</feature>
<dbReference type="GO" id="GO:0007204">
    <property type="term" value="P:positive regulation of cytosolic calcium ion concentration"/>
    <property type="evidence" value="ECO:0007669"/>
    <property type="project" value="TreeGrafter"/>
</dbReference>
<reference evidence="10 11" key="1">
    <citation type="journal article" date="2023" name="Genes (Basel)">
        <title>Chromosome-Level Genome Assembly and Circadian Gene Repertoire of the Patagonia Blennie Eleginops maclovinus-The Closest Ancestral Proxy of Antarctic Cryonotothenioids.</title>
        <authorList>
            <person name="Cheng C.C."/>
            <person name="Rivera-Colon A.G."/>
            <person name="Minhas B.F."/>
            <person name="Wilson L."/>
            <person name="Rayamajhi N."/>
            <person name="Vargas-Chacoff L."/>
            <person name="Catchen J.M."/>
        </authorList>
    </citation>
    <scope>NUCLEOTIDE SEQUENCE [LARGE SCALE GENOMIC DNA]</scope>
    <source>
        <strain evidence="10">JMC-PN-2008</strain>
    </source>
</reference>
<keyword evidence="11" id="KW-1185">Reference proteome</keyword>
<evidence type="ECO:0000256" key="4">
    <source>
        <dbReference type="ARBA" id="ARBA00023040"/>
    </source>
</evidence>
<dbReference type="AlphaFoldDB" id="A0AAN8AJL2"/>
<comment type="caution">
    <text evidence="10">The sequence shown here is derived from an EMBL/GenBank/DDBJ whole genome shotgun (WGS) entry which is preliminary data.</text>
</comment>